<reference evidence="2 3" key="1">
    <citation type="submission" date="2023-10" db="EMBL/GenBank/DDBJ databases">
        <title>Phytobacter spp. The emergence of a new genus of hospital-origin enterobacteria encoding carbapenemases in Argentina.</title>
        <authorList>
            <person name="Vay C."/>
            <person name="Almuzara M."/>
            <person name="Traglia G.M."/>
            <person name="Campos J."/>
        </authorList>
    </citation>
    <scope>NUCLEOTIDE SEQUENCE [LARGE SCALE GENOMIC DNA]</scope>
    <source>
        <strain evidence="2 3">CVMA36</strain>
    </source>
</reference>
<dbReference type="Proteomes" id="UP001286589">
    <property type="component" value="Unassembled WGS sequence"/>
</dbReference>
<gene>
    <name evidence="2" type="ORF">R0H02_03195</name>
</gene>
<comment type="caution">
    <text evidence="2">The sequence shown here is derived from an EMBL/GenBank/DDBJ whole genome shotgun (WGS) entry which is preliminary data.</text>
</comment>
<name>A0AB35RLT9_9ENTR</name>
<evidence type="ECO:0000313" key="2">
    <source>
        <dbReference type="EMBL" id="MDV2861475.1"/>
    </source>
</evidence>
<feature type="region of interest" description="Disordered" evidence="1">
    <location>
        <begin position="75"/>
        <end position="104"/>
    </location>
</feature>
<accession>A0AB35RLT9</accession>
<evidence type="ECO:0008006" key="4">
    <source>
        <dbReference type="Google" id="ProtNLM"/>
    </source>
</evidence>
<dbReference type="EMBL" id="JAWJAC010000002">
    <property type="protein sequence ID" value="MDV2861475.1"/>
    <property type="molecule type" value="Genomic_DNA"/>
</dbReference>
<dbReference type="RefSeq" id="WP_142517267.1">
    <property type="nucleotide sequence ID" value="NZ_JAWJAC010000002.1"/>
</dbReference>
<evidence type="ECO:0000313" key="3">
    <source>
        <dbReference type="Proteomes" id="UP001286589"/>
    </source>
</evidence>
<evidence type="ECO:0000256" key="1">
    <source>
        <dbReference type="SAM" id="MobiDB-lite"/>
    </source>
</evidence>
<protein>
    <recommendedName>
        <fullName evidence="4">CARD domain-containing protein</fullName>
    </recommendedName>
</protein>
<keyword evidence="3" id="KW-1185">Reference proteome</keyword>
<organism evidence="2 3">
    <name type="scientific">Phytobacter ursingii</name>
    <dbReference type="NCBI Taxonomy" id="1972431"/>
    <lineage>
        <taxon>Bacteria</taxon>
        <taxon>Pseudomonadati</taxon>
        <taxon>Pseudomonadota</taxon>
        <taxon>Gammaproteobacteria</taxon>
        <taxon>Enterobacterales</taxon>
        <taxon>Enterobacteriaceae</taxon>
        <taxon>Phytobacter</taxon>
    </lineage>
</organism>
<sequence length="104" mass="11786">MIKDVKESLVELVMGDAILELLEADAPISHEALIKQLTQTLENETRASRREAILAAINEIHESIRLIGRRVKKEPLRHKHEVRPKVGEPLSFPHPSSGMNDKKH</sequence>
<dbReference type="AlphaFoldDB" id="A0AB35RLT9"/>
<proteinExistence type="predicted"/>